<keyword evidence="1" id="KW-0732">Signal</keyword>
<dbReference type="Proteomes" id="UP000298133">
    <property type="component" value="Unassembled WGS sequence"/>
</dbReference>
<feature type="signal peptide" evidence="1">
    <location>
        <begin position="1"/>
        <end position="24"/>
    </location>
</feature>
<gene>
    <name evidence="2" type="ORF">E3W66_08570</name>
</gene>
<dbReference type="NCBIfam" id="NF033223">
    <property type="entry name" value="YHYH_alt"/>
    <property type="match status" value="1"/>
</dbReference>
<protein>
    <submittedName>
        <fullName evidence="2">YHYH domain-containing protein</fullName>
    </submittedName>
</protein>
<sequence length="108" mass="11993">MTRSFSTFLVALTVSATLTPLAAAHSGRTDSNGGHNCSEASQRKGLCYGYHYHNSIDLKKVNQRLVEATYRPFHGDLEAEHDNYLENSSVGSTASFEDSYYDLWADPK</sequence>
<feature type="chain" id="PRO_5021321401" evidence="1">
    <location>
        <begin position="25"/>
        <end position="108"/>
    </location>
</feature>
<dbReference type="EMBL" id="SPIA01000003">
    <property type="protein sequence ID" value="TFH67526.1"/>
    <property type="molecule type" value="Genomic_DNA"/>
</dbReference>
<dbReference type="InterPro" id="IPR047773">
    <property type="entry name" value="YHYH_dom_bact"/>
</dbReference>
<evidence type="ECO:0000313" key="3">
    <source>
        <dbReference type="Proteomes" id="UP000298133"/>
    </source>
</evidence>
<keyword evidence="3" id="KW-1185">Reference proteome</keyword>
<name>A0A4Y8UFB3_9GAMM</name>
<organism evidence="2 3">
    <name type="scientific">Gammaproteobacteria bacterium LSUCC0057</name>
    <dbReference type="NCBI Taxonomy" id="2559237"/>
    <lineage>
        <taxon>Bacteria</taxon>
        <taxon>Pseudomonadati</taxon>
        <taxon>Pseudomonadota</taxon>
        <taxon>Gammaproteobacteria</taxon>
        <taxon>Cellvibrionales</taxon>
        <taxon>Porticoccaceae</taxon>
        <taxon>SAR92 clade</taxon>
    </lineage>
</organism>
<dbReference type="OrthoDB" id="5196645at2"/>
<dbReference type="AlphaFoldDB" id="A0A4Y8UFB3"/>
<accession>A0A4Y8UFB3</accession>
<evidence type="ECO:0000313" key="2">
    <source>
        <dbReference type="EMBL" id="TFH67526.1"/>
    </source>
</evidence>
<proteinExistence type="predicted"/>
<comment type="caution">
    <text evidence="2">The sequence shown here is derived from an EMBL/GenBank/DDBJ whole genome shotgun (WGS) entry which is preliminary data.</text>
</comment>
<reference evidence="2 3" key="1">
    <citation type="submission" date="2019-03" db="EMBL/GenBank/DDBJ databases">
        <title>Draft genome of Gammaproteobacteria bacterium LSUCC0057, a member of the SAR92 clade.</title>
        <authorList>
            <person name="Lanclos V.C."/>
            <person name="Doiron C."/>
            <person name="Henson M.W."/>
            <person name="Thrash J.C."/>
        </authorList>
    </citation>
    <scope>NUCLEOTIDE SEQUENCE [LARGE SCALE GENOMIC DNA]</scope>
    <source>
        <strain evidence="2 3">LSUCC0057</strain>
    </source>
</reference>
<evidence type="ECO:0000256" key="1">
    <source>
        <dbReference type="SAM" id="SignalP"/>
    </source>
</evidence>